<accession>A0AAV0NWW0</accession>
<comment type="caution">
    <text evidence="2">The sequence shown here is derived from an EMBL/GenBank/DDBJ whole genome shotgun (WGS) entry which is preliminary data.</text>
</comment>
<evidence type="ECO:0000313" key="2">
    <source>
        <dbReference type="EMBL" id="CAI0463165.1"/>
    </source>
</evidence>
<protein>
    <submittedName>
        <fullName evidence="2">Uncharacterized protein</fullName>
    </submittedName>
</protein>
<name>A0AAV0NWW0_9ROSI</name>
<keyword evidence="3" id="KW-1185">Reference proteome</keyword>
<keyword evidence="1" id="KW-0175">Coiled coil</keyword>
<evidence type="ECO:0000256" key="1">
    <source>
        <dbReference type="SAM" id="Coils"/>
    </source>
</evidence>
<dbReference type="Proteomes" id="UP001154282">
    <property type="component" value="Unassembled WGS sequence"/>
</dbReference>
<reference evidence="2" key="1">
    <citation type="submission" date="2022-08" db="EMBL/GenBank/DDBJ databases">
        <authorList>
            <person name="Gutierrez-Valencia J."/>
        </authorList>
    </citation>
    <scope>NUCLEOTIDE SEQUENCE</scope>
</reference>
<feature type="coiled-coil region" evidence="1">
    <location>
        <begin position="57"/>
        <end position="84"/>
    </location>
</feature>
<proteinExistence type="predicted"/>
<evidence type="ECO:0000313" key="3">
    <source>
        <dbReference type="Proteomes" id="UP001154282"/>
    </source>
</evidence>
<sequence length="128" mass="15132">MVKKLRMNNESYKFIMKALSDHGRLDKVLQLVNAMLNNEAINVNEELQEIVKGELNKEGRGDELDKLMEEKARLKAEAKAREGRKFPLLISSHLRTRKWRQDLQREMMLMLMRQLLLLQNLQRVKTNS</sequence>
<gene>
    <name evidence="2" type="ORF">LITE_LOCUS35659</name>
</gene>
<dbReference type="EMBL" id="CAMGYJ010000008">
    <property type="protein sequence ID" value="CAI0463165.1"/>
    <property type="molecule type" value="Genomic_DNA"/>
</dbReference>
<organism evidence="2 3">
    <name type="scientific">Linum tenue</name>
    <dbReference type="NCBI Taxonomy" id="586396"/>
    <lineage>
        <taxon>Eukaryota</taxon>
        <taxon>Viridiplantae</taxon>
        <taxon>Streptophyta</taxon>
        <taxon>Embryophyta</taxon>
        <taxon>Tracheophyta</taxon>
        <taxon>Spermatophyta</taxon>
        <taxon>Magnoliopsida</taxon>
        <taxon>eudicotyledons</taxon>
        <taxon>Gunneridae</taxon>
        <taxon>Pentapetalae</taxon>
        <taxon>rosids</taxon>
        <taxon>fabids</taxon>
        <taxon>Malpighiales</taxon>
        <taxon>Linaceae</taxon>
        <taxon>Linum</taxon>
    </lineage>
</organism>
<dbReference type="AlphaFoldDB" id="A0AAV0NWW0"/>